<dbReference type="PANTHER" id="PTHR43179">
    <property type="entry name" value="RHAMNOSYLTRANSFERASE WBBL"/>
    <property type="match status" value="1"/>
</dbReference>
<dbReference type="CDD" id="cd04186">
    <property type="entry name" value="GT_2_like_c"/>
    <property type="match status" value="1"/>
</dbReference>
<keyword evidence="3" id="KW-1185">Reference proteome</keyword>
<dbReference type="InterPro" id="IPR029044">
    <property type="entry name" value="Nucleotide-diphossugar_trans"/>
</dbReference>
<dbReference type="Gene3D" id="3.90.550.10">
    <property type="entry name" value="Spore Coat Polysaccharide Biosynthesis Protein SpsA, Chain A"/>
    <property type="match status" value="2"/>
</dbReference>
<dbReference type="Pfam" id="PF00535">
    <property type="entry name" value="Glycos_transf_2"/>
    <property type="match status" value="1"/>
</dbReference>
<dbReference type="AlphaFoldDB" id="A0A9X2EMM8"/>
<dbReference type="EMBL" id="JALBWM010000029">
    <property type="protein sequence ID" value="MCO1334479.1"/>
    <property type="molecule type" value="Genomic_DNA"/>
</dbReference>
<proteinExistence type="predicted"/>
<name>A0A9X2EMM8_9GAMM</name>
<evidence type="ECO:0000313" key="2">
    <source>
        <dbReference type="EMBL" id="MCO1334479.1"/>
    </source>
</evidence>
<reference evidence="2" key="1">
    <citation type="journal article" date="2022" name="Arch. Microbiol.">
        <title>Microbulbifer okhotskensis sp. nov., isolated from a deep bottom sediment of the Okhotsk Sea.</title>
        <authorList>
            <person name="Romanenko L."/>
            <person name="Kurilenko V."/>
            <person name="Otstavnykh N."/>
            <person name="Velansky P."/>
            <person name="Isaeva M."/>
            <person name="Mikhailov V."/>
        </authorList>
    </citation>
    <scope>NUCLEOTIDE SEQUENCE</scope>
    <source>
        <strain evidence="2">OS29</strain>
    </source>
</reference>
<dbReference type="PANTHER" id="PTHR43179:SF7">
    <property type="entry name" value="RHAMNOSYLTRANSFERASE WBBL"/>
    <property type="match status" value="1"/>
</dbReference>
<comment type="caution">
    <text evidence="2">The sequence shown here is derived from an EMBL/GenBank/DDBJ whole genome shotgun (WGS) entry which is preliminary data.</text>
</comment>
<dbReference type="InterPro" id="IPR001173">
    <property type="entry name" value="Glyco_trans_2-like"/>
</dbReference>
<dbReference type="RefSeq" id="WP_252466028.1">
    <property type="nucleotide sequence ID" value="NZ_JALBWM010000029.1"/>
</dbReference>
<evidence type="ECO:0000259" key="1">
    <source>
        <dbReference type="Pfam" id="PF00535"/>
    </source>
</evidence>
<evidence type="ECO:0000313" key="3">
    <source>
        <dbReference type="Proteomes" id="UP001139028"/>
    </source>
</evidence>
<dbReference type="Proteomes" id="UP001139028">
    <property type="component" value="Unassembled WGS sequence"/>
</dbReference>
<dbReference type="SUPFAM" id="SSF53448">
    <property type="entry name" value="Nucleotide-diphospho-sugar transferases"/>
    <property type="match status" value="2"/>
</dbReference>
<gene>
    <name evidence="2" type="ORF">MO867_09010</name>
</gene>
<protein>
    <submittedName>
        <fullName evidence="2">Glycosyltransferase family 2 protein</fullName>
    </submittedName>
</protein>
<organism evidence="2 3">
    <name type="scientific">Microbulbifer okhotskensis</name>
    <dbReference type="NCBI Taxonomy" id="2926617"/>
    <lineage>
        <taxon>Bacteria</taxon>
        <taxon>Pseudomonadati</taxon>
        <taxon>Pseudomonadota</taxon>
        <taxon>Gammaproteobacteria</taxon>
        <taxon>Cellvibrionales</taxon>
        <taxon>Microbulbiferaceae</taxon>
        <taxon>Microbulbifer</taxon>
    </lineage>
</organism>
<accession>A0A9X2EMM8</accession>
<feature type="domain" description="Glycosyltransferase 2-like" evidence="1">
    <location>
        <begin position="453"/>
        <end position="631"/>
    </location>
</feature>
<sequence>MFSFLKKKISLLKIPHLYSVDLRYFIPYSKNSFSGYGDNELTAGPSGASFNFSGVPLPKGWYMLELFATSSQSYLDLNFPLEHSGTRKAIDQFFPIRSGRLAKRLIWLPRGGETLSISINSANTRLTFNKLLIKRVSRIFAMDRMKSHLSRRKLDSSNDIERLWVRYNSTFRAGGARIYYYKWIKDLENKLLQSYSSGVKEGHVISILMPVGPLDKINRVMRSIASIYAQHYKSWNLIVLLSDGVSTETSLQLHKFSECNKKLRIKNISDWRECTSTNQNSYFLVFPPRALLSEHALSILNDAIVARPDGHIFYADEDLINESGRRGKPIFKPAWNPDLLYSTSYIREFVLFRASVLQSAGTPNIVSDTAWDLTLFLTAIGNPEGNCNILHVPRILYHRFSLKHSPGYIDSAKMTVYRYISSSYNSDVNVCIGDSGSHLDILWKVPKPEPLVSLLIPTRNQLDVLKKCVLSILGKTAYSNYEIIILDNQSDDPNIHEFFKEISFDGRVRVIPFNEPFNYSKINNFGVFNSNGSIVGLINNDVEVITPGWLTEMVGHALRPEIGCVGAKLYYNDRRIQHAGVVVGLGGLAGHVHKFHEEDSDGYMGRLKATQNYLAVTAACLLIRKEVFEEVGGLNEIELKVAFNDVDLCLKVAQAGYRNLWTPNAELYHHESVSRGMDDTREKRARFEKEAKYLKEIWVNNLEVDPCYSPFLTHLREDFSLGLNEYNNVPIVR</sequence>